<accession>A0A6I1MJP1</accession>
<proteinExistence type="predicted"/>
<protein>
    <submittedName>
        <fullName evidence="1">Uncharacterized protein</fullName>
    </submittedName>
</protein>
<dbReference type="AlphaFoldDB" id="A0A6I1MJP1"/>
<organism evidence="1 2">
    <name type="scientific">Clostridium tarantellae</name>
    <dbReference type="NCBI Taxonomy" id="39493"/>
    <lineage>
        <taxon>Bacteria</taxon>
        <taxon>Bacillati</taxon>
        <taxon>Bacillota</taxon>
        <taxon>Clostridia</taxon>
        <taxon>Eubacteriales</taxon>
        <taxon>Clostridiaceae</taxon>
        <taxon>Clostridium</taxon>
    </lineage>
</organism>
<dbReference type="RefSeq" id="WP_152887434.1">
    <property type="nucleotide sequence ID" value="NZ_WHJC01000015.1"/>
</dbReference>
<keyword evidence="2" id="KW-1185">Reference proteome</keyword>
<name>A0A6I1MJP1_9CLOT</name>
<gene>
    <name evidence="1" type="ORF">GBZ86_02500</name>
</gene>
<comment type="caution">
    <text evidence="1">The sequence shown here is derived from an EMBL/GenBank/DDBJ whole genome shotgun (WGS) entry which is preliminary data.</text>
</comment>
<reference evidence="1 2" key="1">
    <citation type="submission" date="2019-10" db="EMBL/GenBank/DDBJ databases">
        <title>The Genome Sequence of Clostridium tarantellae Isolated from Fish Brain.</title>
        <authorList>
            <person name="Bano L."/>
            <person name="Kiel M."/>
            <person name="Sales G."/>
            <person name="Doxey A.C."/>
            <person name="Mansfield M.J."/>
            <person name="Schiavone M."/>
            <person name="Rossetto O."/>
            <person name="Pirazzini M."/>
            <person name="Dobrindt U."/>
            <person name="Montecucco C."/>
        </authorList>
    </citation>
    <scope>NUCLEOTIDE SEQUENCE [LARGE SCALE GENOMIC DNA]</scope>
    <source>
        <strain evidence="1 2">DSM 3997</strain>
    </source>
</reference>
<dbReference type="EMBL" id="WHJC01000015">
    <property type="protein sequence ID" value="MPQ42628.1"/>
    <property type="molecule type" value="Genomic_DNA"/>
</dbReference>
<dbReference type="Proteomes" id="UP000430345">
    <property type="component" value="Unassembled WGS sequence"/>
</dbReference>
<evidence type="ECO:0000313" key="2">
    <source>
        <dbReference type="Proteomes" id="UP000430345"/>
    </source>
</evidence>
<evidence type="ECO:0000313" key="1">
    <source>
        <dbReference type="EMBL" id="MPQ42628.1"/>
    </source>
</evidence>
<sequence>MSKINKEMKEDIEIIKANYKQKQEEKFKIIEEKKLAEIIKEQMLQDFNDKNKMEVKKNNSKKRYCNKFEN</sequence>